<dbReference type="RefSeq" id="WP_124706499.1">
    <property type="nucleotide sequence ID" value="NZ_CP033972.1"/>
</dbReference>
<protein>
    <recommendedName>
        <fullName evidence="1">Transposase IS30-like HTH domain-containing protein</fullName>
    </recommendedName>
</protein>
<evidence type="ECO:0000313" key="3">
    <source>
        <dbReference type="Proteomes" id="UP000271469"/>
    </source>
</evidence>
<organism evidence="2 3">
    <name type="scientific">Gordonia insulae</name>
    <dbReference type="NCBI Taxonomy" id="2420509"/>
    <lineage>
        <taxon>Bacteria</taxon>
        <taxon>Bacillati</taxon>
        <taxon>Actinomycetota</taxon>
        <taxon>Actinomycetes</taxon>
        <taxon>Mycobacteriales</taxon>
        <taxon>Gordoniaceae</taxon>
        <taxon>Gordonia</taxon>
    </lineage>
</organism>
<dbReference type="OrthoDB" id="4551805at2"/>
<dbReference type="Gene3D" id="1.10.10.60">
    <property type="entry name" value="Homeodomain-like"/>
    <property type="match status" value="1"/>
</dbReference>
<dbReference type="KEGG" id="gom:D7316_00021"/>
<accession>A0A3G8JEE5</accession>
<dbReference type="InterPro" id="IPR025246">
    <property type="entry name" value="IS30-like_HTH"/>
</dbReference>
<dbReference type="Proteomes" id="UP000271469">
    <property type="component" value="Chromosome"/>
</dbReference>
<feature type="domain" description="Transposase IS30-like HTH" evidence="1">
    <location>
        <begin position="9"/>
        <end position="39"/>
    </location>
</feature>
<evidence type="ECO:0000259" key="1">
    <source>
        <dbReference type="Pfam" id="PF13936"/>
    </source>
</evidence>
<keyword evidence="3" id="KW-1185">Reference proteome</keyword>
<sequence length="158" mass="17275">MPRPWTDQDDVTLADLHATGMSLHAIAAEMGRSKQTVNRWAKQAGLTFDRSKTAKAVEARKIDAAARRVRLEERYLVEAEGLLDQLHEEAVVYSFGGAENIYNEHTLAKPTYADQRNIMQASSIATTAANRLRDLSVDTEASAVDAWADAMLGGGETA</sequence>
<evidence type="ECO:0000313" key="2">
    <source>
        <dbReference type="EMBL" id="AZG43457.1"/>
    </source>
</evidence>
<reference evidence="2 3" key="1">
    <citation type="submission" date="2018-11" db="EMBL/GenBank/DDBJ databases">
        <title>Gordonia insulae sp. nov., isolated from an island soil.</title>
        <authorList>
            <person name="Kim Y.S."/>
            <person name="Kim S.B."/>
        </authorList>
    </citation>
    <scope>NUCLEOTIDE SEQUENCE [LARGE SCALE GENOMIC DNA]</scope>
    <source>
        <strain evidence="2 3">MMS17-SY073</strain>
    </source>
</reference>
<proteinExistence type="predicted"/>
<dbReference type="AlphaFoldDB" id="A0A3G8JEE5"/>
<gene>
    <name evidence="2" type="ORF">D7316_00021</name>
</gene>
<dbReference type="EMBL" id="CP033972">
    <property type="protein sequence ID" value="AZG43457.1"/>
    <property type="molecule type" value="Genomic_DNA"/>
</dbReference>
<dbReference type="Pfam" id="PF13936">
    <property type="entry name" value="HTH_38"/>
    <property type="match status" value="1"/>
</dbReference>
<name>A0A3G8JEE5_9ACTN</name>